<accession>A0A2P2L1B1</accession>
<evidence type="ECO:0000313" key="1">
    <source>
        <dbReference type="EMBL" id="MBX11744.1"/>
    </source>
</evidence>
<dbReference type="AlphaFoldDB" id="A0A2P2L1B1"/>
<proteinExistence type="predicted"/>
<organism evidence="1">
    <name type="scientific">Rhizophora mucronata</name>
    <name type="common">Asiatic mangrove</name>
    <dbReference type="NCBI Taxonomy" id="61149"/>
    <lineage>
        <taxon>Eukaryota</taxon>
        <taxon>Viridiplantae</taxon>
        <taxon>Streptophyta</taxon>
        <taxon>Embryophyta</taxon>
        <taxon>Tracheophyta</taxon>
        <taxon>Spermatophyta</taxon>
        <taxon>Magnoliopsida</taxon>
        <taxon>eudicotyledons</taxon>
        <taxon>Gunneridae</taxon>
        <taxon>Pentapetalae</taxon>
        <taxon>rosids</taxon>
        <taxon>fabids</taxon>
        <taxon>Malpighiales</taxon>
        <taxon>Rhizophoraceae</taxon>
        <taxon>Rhizophora</taxon>
    </lineage>
</organism>
<dbReference type="EMBL" id="GGEC01031260">
    <property type="protein sequence ID" value="MBX11744.1"/>
    <property type="molecule type" value="Transcribed_RNA"/>
</dbReference>
<reference evidence="1" key="1">
    <citation type="submission" date="2018-02" db="EMBL/GenBank/DDBJ databases">
        <title>Rhizophora mucronata_Transcriptome.</title>
        <authorList>
            <person name="Meera S.P."/>
            <person name="Sreeshan A."/>
            <person name="Augustine A."/>
        </authorList>
    </citation>
    <scope>NUCLEOTIDE SEQUENCE</scope>
    <source>
        <tissue evidence="1">Leaf</tissue>
    </source>
</reference>
<protein>
    <submittedName>
        <fullName evidence="1">Uncharacterized protein</fullName>
    </submittedName>
</protein>
<sequence>MFIVTHAVGARRRGIFLGLQIFDLPLVIQRHRARRLCHNLLHRRHLGHNTRSELRFRCVVERRRCDVEKM</sequence>
<name>A0A2P2L1B1_RHIMU</name>